<dbReference type="PANTHER" id="PTHR30032:SF4">
    <property type="entry name" value="AMIDASE ENHANCER"/>
    <property type="match status" value="1"/>
</dbReference>
<protein>
    <submittedName>
        <fullName evidence="3">SpoIID/LytB domain-containing protein</fullName>
    </submittedName>
</protein>
<dbReference type="NCBIfam" id="TIGR02669">
    <property type="entry name" value="SpoIID_LytB"/>
    <property type="match status" value="1"/>
</dbReference>
<name>A0A9D2C891_9FIRM</name>
<dbReference type="InterPro" id="IPR051922">
    <property type="entry name" value="Bact_Sporulation_Assoc"/>
</dbReference>
<comment type="caution">
    <text evidence="3">The sequence shown here is derived from an EMBL/GenBank/DDBJ whole genome shotgun (WGS) entry which is preliminary data.</text>
</comment>
<reference evidence="3" key="2">
    <citation type="submission" date="2021-04" db="EMBL/GenBank/DDBJ databases">
        <authorList>
            <person name="Gilroy R."/>
        </authorList>
    </citation>
    <scope>NUCLEOTIDE SEQUENCE</scope>
    <source>
        <strain evidence="3">ChiSxjej3B15-24422</strain>
    </source>
</reference>
<accession>A0A9D2C891</accession>
<dbReference type="PANTHER" id="PTHR30032">
    <property type="entry name" value="N-ACETYLMURAMOYL-L-ALANINE AMIDASE-RELATED"/>
    <property type="match status" value="1"/>
</dbReference>
<dbReference type="Pfam" id="PF08486">
    <property type="entry name" value="SpoIID"/>
    <property type="match status" value="1"/>
</dbReference>
<feature type="region of interest" description="Disordered" evidence="1">
    <location>
        <begin position="198"/>
        <end position="218"/>
    </location>
</feature>
<dbReference type="GO" id="GO:0030435">
    <property type="term" value="P:sporulation resulting in formation of a cellular spore"/>
    <property type="evidence" value="ECO:0007669"/>
    <property type="project" value="InterPro"/>
</dbReference>
<organism evidence="3 4">
    <name type="scientific">Candidatus Eisenbergiella pullistercoris</name>
    <dbReference type="NCBI Taxonomy" id="2838555"/>
    <lineage>
        <taxon>Bacteria</taxon>
        <taxon>Bacillati</taxon>
        <taxon>Bacillota</taxon>
        <taxon>Clostridia</taxon>
        <taxon>Lachnospirales</taxon>
        <taxon>Lachnospiraceae</taxon>
        <taxon>Eisenbergiella</taxon>
    </lineage>
</organism>
<reference evidence="3" key="1">
    <citation type="journal article" date="2021" name="PeerJ">
        <title>Extensive microbial diversity within the chicken gut microbiome revealed by metagenomics and culture.</title>
        <authorList>
            <person name="Gilroy R."/>
            <person name="Ravi A."/>
            <person name="Getino M."/>
            <person name="Pursley I."/>
            <person name="Horton D.L."/>
            <person name="Alikhan N.F."/>
            <person name="Baker D."/>
            <person name="Gharbi K."/>
            <person name="Hall N."/>
            <person name="Watson M."/>
            <person name="Adriaenssens E.M."/>
            <person name="Foster-Nyarko E."/>
            <person name="Jarju S."/>
            <person name="Secka A."/>
            <person name="Antonio M."/>
            <person name="Oren A."/>
            <person name="Chaudhuri R.R."/>
            <person name="La Ragione R."/>
            <person name="Hildebrand F."/>
            <person name="Pallen M.J."/>
        </authorList>
    </citation>
    <scope>NUCLEOTIDE SEQUENCE</scope>
    <source>
        <strain evidence="3">ChiSxjej3B15-24422</strain>
    </source>
</reference>
<evidence type="ECO:0000256" key="1">
    <source>
        <dbReference type="SAM" id="MobiDB-lite"/>
    </source>
</evidence>
<dbReference type="GO" id="GO:0030288">
    <property type="term" value="C:outer membrane-bounded periplasmic space"/>
    <property type="evidence" value="ECO:0007669"/>
    <property type="project" value="TreeGrafter"/>
</dbReference>
<sequence>MERRRGGADTREWRRREAYRRIYGRRGRRRRNTGGAGRERKLLLILAAAALLLFLLFSTARELLMPGPEGEYIAASEAENLVRLLGELADRELPADVFTDGKAGEVVSEDGYLLREGLERIAALFPECGYAIPEGYRGKDQVLLSDWYGFFDAALAVWDVRGEVQNVSLLPVGIGEDVTDEEGNALAPDQVFSFEQDPLASQDPTASQDLPASQSPSVPGGSVYTFLTERMTDCLYRPVTVICRDGVIHAVRSVDGKESLLSNLWIVEAAEEGLLVFAQDHEIRFPFSEGMPPELSGAAQEPGEGQENAAAQEPGEGQENAAAQEYGRIREQVADLRFEDGSLSGIRAKTGKISGKILRVEEDGVEVEGSGFLPFADSLRIYRIYGTLKCYEKQDLRIGYDFTDFVVEDGCVQAALVVKEENMEKIRVLVRTDGFSGLYHETVSLTADCELSVFSSGSGEEASLTVPAGETFSVDEKSGLFSGENAGEGMSDIVRIEPSAHTGRIRLHSVERSQGTPEYRGCLELRRTGEGILVINELLLEEYLYAVVPSEMPASYPLEALKAQAVCARTYAYARILHAGLPEYGAHVDDSTAFQVYNNILENAQTTKAVRETKGELLWYGQELADTYYYSTSCGYGTDPSVWSGSDPEQFPYLQGKAVNAAGVVDAQGDAVDETADEADIAAADTMKQEESFAAFIRNVRGSDFESGEPWYRWTYQAEPFREELLYEKLLERCAAAPNTVFVRQENGEYVNETPSDPGRILELSITERGAGGVAQTLRIVGEKEEILVKTENAVRAVLCDPSVSVIRQDGSAWQPSGLLPSGFFTIETVKKDGAVAGFTLYGGGFGHGVGMSQNGARSMAENGCDWETILSYFYEGISLKRGDGL</sequence>
<dbReference type="Proteomes" id="UP000824007">
    <property type="component" value="Unassembled WGS sequence"/>
</dbReference>
<feature type="compositionally biased region" description="Polar residues" evidence="1">
    <location>
        <begin position="202"/>
        <end position="217"/>
    </location>
</feature>
<gene>
    <name evidence="3" type="ORF">H9831_11440</name>
</gene>
<dbReference type="EMBL" id="DXDD01000141">
    <property type="protein sequence ID" value="HIY61271.1"/>
    <property type="molecule type" value="Genomic_DNA"/>
</dbReference>
<evidence type="ECO:0000313" key="4">
    <source>
        <dbReference type="Proteomes" id="UP000824007"/>
    </source>
</evidence>
<proteinExistence type="predicted"/>
<dbReference type="AlphaFoldDB" id="A0A9D2C891"/>
<dbReference type="InterPro" id="IPR013486">
    <property type="entry name" value="SpoIID/LytB"/>
</dbReference>
<feature type="region of interest" description="Disordered" evidence="1">
    <location>
        <begin position="291"/>
        <end position="321"/>
    </location>
</feature>
<evidence type="ECO:0000313" key="3">
    <source>
        <dbReference type="EMBL" id="HIY61271.1"/>
    </source>
</evidence>
<feature type="domain" description="Sporulation stage II protein D amidase enhancer LytB N-terminal" evidence="2">
    <location>
        <begin position="530"/>
        <end position="620"/>
    </location>
</feature>
<dbReference type="InterPro" id="IPR013693">
    <property type="entry name" value="SpoIID/LytB_N"/>
</dbReference>
<evidence type="ECO:0000259" key="2">
    <source>
        <dbReference type="Pfam" id="PF08486"/>
    </source>
</evidence>